<dbReference type="PANTHER" id="PTHR43581:SF2">
    <property type="entry name" value="EXCINUCLEASE ATPASE SUBUNIT"/>
    <property type="match status" value="1"/>
</dbReference>
<dbReference type="PANTHER" id="PTHR43581">
    <property type="entry name" value="ATP/GTP PHOSPHATASE"/>
    <property type="match status" value="1"/>
</dbReference>
<dbReference type="AlphaFoldDB" id="F8CDK4"/>
<evidence type="ECO:0000259" key="2">
    <source>
        <dbReference type="Pfam" id="PF13304"/>
    </source>
</evidence>
<dbReference type="InterPro" id="IPR003959">
    <property type="entry name" value="ATPase_AAA_core"/>
</dbReference>
<dbReference type="HOGENOM" id="CLU_1234551_0_0_7"/>
<dbReference type="Pfam" id="PF13304">
    <property type="entry name" value="AAA_21"/>
    <property type="match status" value="1"/>
</dbReference>
<evidence type="ECO:0000313" key="4">
    <source>
        <dbReference type="Proteomes" id="UP000000488"/>
    </source>
</evidence>
<feature type="domain" description="DUF3696" evidence="1">
    <location>
        <begin position="167"/>
        <end position="219"/>
    </location>
</feature>
<evidence type="ECO:0000259" key="1">
    <source>
        <dbReference type="Pfam" id="PF12476"/>
    </source>
</evidence>
<reference evidence="3 4" key="1">
    <citation type="journal article" date="2011" name="J. Bacteriol.">
        <title>Genome sequence of the halotolerant marine bacterium Myxococcus fulvus HW-1.</title>
        <authorList>
            <person name="Li Z.F."/>
            <person name="Li X."/>
            <person name="Liu H."/>
            <person name="Liu X."/>
            <person name="Han K."/>
            <person name="Wu Z.H."/>
            <person name="Hu W."/>
            <person name="Li F.F."/>
            <person name="Li Y.Z."/>
        </authorList>
    </citation>
    <scope>NUCLEOTIDE SEQUENCE [LARGE SCALE GENOMIC DNA]</scope>
    <source>
        <strain evidence="4">ATCC BAA-855 / HW-1</strain>
    </source>
</reference>
<gene>
    <name evidence="3" type="ordered locus">LILAB_27120</name>
</gene>
<organism evidence="3 4">
    <name type="scientific">Myxococcus fulvus (strain ATCC BAA-855 / HW-1)</name>
    <dbReference type="NCBI Taxonomy" id="483219"/>
    <lineage>
        <taxon>Bacteria</taxon>
        <taxon>Pseudomonadati</taxon>
        <taxon>Myxococcota</taxon>
        <taxon>Myxococcia</taxon>
        <taxon>Myxococcales</taxon>
        <taxon>Cystobacterineae</taxon>
        <taxon>Myxococcaceae</taxon>
        <taxon>Myxococcus</taxon>
    </lineage>
</organism>
<dbReference type="KEGG" id="mfu:LILAB_27120"/>
<dbReference type="Gene3D" id="3.40.50.300">
    <property type="entry name" value="P-loop containing nucleotide triphosphate hydrolases"/>
    <property type="match status" value="1"/>
</dbReference>
<dbReference type="EMBL" id="CP002830">
    <property type="protein sequence ID" value="AEI67311.1"/>
    <property type="molecule type" value="Genomic_DNA"/>
</dbReference>
<protein>
    <recommendedName>
        <fullName evidence="5">DUF3696 domain-containing protein</fullName>
    </recommendedName>
</protein>
<dbReference type="SUPFAM" id="SSF52540">
    <property type="entry name" value="P-loop containing nucleoside triphosphate hydrolases"/>
    <property type="match status" value="1"/>
</dbReference>
<proteinExistence type="predicted"/>
<accession>F8CDK4</accession>
<sequence>MPDVPNPIHADVGVQGEYAPWWLERCGDLDVDSSRLNHADPAQTVRRQWNAWANTLFPGAEANARAVDRTTLVQLELRNRITDAWRRPANIGYGLSYAFPIIIAALLARRGQLIIIDSPEAHLHPKAQSGMGFFLAKMAAAGVQLAIETHSDHVLNGIRIAVQSGAISSENVAIHFFSPPPQMDTDPAQVTSPTIDSAGNLSDWPQGFFDQGEKDLARLSGWI</sequence>
<feature type="domain" description="ATPase AAA-type core" evidence="2">
    <location>
        <begin position="39"/>
        <end position="156"/>
    </location>
</feature>
<name>F8CDK4_MYXFH</name>
<dbReference type="Pfam" id="PF12476">
    <property type="entry name" value="DUF3696"/>
    <property type="match status" value="1"/>
</dbReference>
<dbReference type="Proteomes" id="UP000000488">
    <property type="component" value="Chromosome"/>
</dbReference>
<dbReference type="GO" id="GO:0016887">
    <property type="term" value="F:ATP hydrolysis activity"/>
    <property type="evidence" value="ECO:0007669"/>
    <property type="project" value="InterPro"/>
</dbReference>
<dbReference type="InterPro" id="IPR027417">
    <property type="entry name" value="P-loop_NTPase"/>
</dbReference>
<dbReference type="InterPro" id="IPR022532">
    <property type="entry name" value="DUF3696"/>
</dbReference>
<dbReference type="InterPro" id="IPR051396">
    <property type="entry name" value="Bact_Antivir_Def_Nuclease"/>
</dbReference>
<dbReference type="eggNOG" id="COG4938">
    <property type="taxonomic scope" value="Bacteria"/>
</dbReference>
<dbReference type="STRING" id="483219.LILAB_27120"/>
<evidence type="ECO:0008006" key="5">
    <source>
        <dbReference type="Google" id="ProtNLM"/>
    </source>
</evidence>
<evidence type="ECO:0000313" key="3">
    <source>
        <dbReference type="EMBL" id="AEI67311.1"/>
    </source>
</evidence>
<dbReference type="GO" id="GO:0005524">
    <property type="term" value="F:ATP binding"/>
    <property type="evidence" value="ECO:0007669"/>
    <property type="project" value="InterPro"/>
</dbReference>